<dbReference type="InterPro" id="IPR005829">
    <property type="entry name" value="Sugar_transporter_CS"/>
</dbReference>
<feature type="transmembrane region" description="Helical" evidence="8">
    <location>
        <begin position="33"/>
        <end position="53"/>
    </location>
</feature>
<dbReference type="Gene3D" id="1.20.1250.20">
    <property type="entry name" value="MFS general substrate transporter like domains"/>
    <property type="match status" value="1"/>
</dbReference>
<proteinExistence type="predicted"/>
<feature type="transmembrane region" description="Helical" evidence="8">
    <location>
        <begin position="377"/>
        <end position="401"/>
    </location>
</feature>
<feature type="transmembrane region" description="Helical" evidence="8">
    <location>
        <begin position="413"/>
        <end position="433"/>
    </location>
</feature>
<dbReference type="PROSITE" id="PS00217">
    <property type="entry name" value="SUGAR_TRANSPORT_2"/>
    <property type="match status" value="1"/>
</dbReference>
<evidence type="ECO:0000256" key="7">
    <source>
        <dbReference type="ARBA" id="ARBA00023136"/>
    </source>
</evidence>
<keyword evidence="5 8" id="KW-0812">Transmembrane</keyword>
<dbReference type="PROSITE" id="PS00216">
    <property type="entry name" value="SUGAR_TRANSPORT_1"/>
    <property type="match status" value="2"/>
</dbReference>
<evidence type="ECO:0000256" key="2">
    <source>
        <dbReference type="ARBA" id="ARBA00022448"/>
    </source>
</evidence>
<feature type="transmembrane region" description="Helical" evidence="8">
    <location>
        <begin position="342"/>
        <end position="365"/>
    </location>
</feature>
<protein>
    <recommendedName>
        <fullName evidence="9">Major facilitator superfamily (MFS) profile domain-containing protein</fullName>
    </recommendedName>
</protein>
<feature type="transmembrane region" description="Helical" evidence="8">
    <location>
        <begin position="199"/>
        <end position="219"/>
    </location>
</feature>
<evidence type="ECO:0000256" key="3">
    <source>
        <dbReference type="ARBA" id="ARBA00022475"/>
    </source>
</evidence>
<feature type="transmembrane region" description="Helical" evidence="8">
    <location>
        <begin position="175"/>
        <end position="193"/>
    </location>
</feature>
<keyword evidence="2" id="KW-0813">Transport</keyword>
<dbReference type="InterPro" id="IPR050549">
    <property type="entry name" value="MFS_Trehalose_Transporter"/>
</dbReference>
<reference evidence="10" key="1">
    <citation type="submission" date="2022-01" db="EMBL/GenBank/DDBJ databases">
        <authorList>
            <person name="King R."/>
        </authorList>
    </citation>
    <scope>NUCLEOTIDE SEQUENCE</scope>
</reference>
<dbReference type="InterPro" id="IPR036259">
    <property type="entry name" value="MFS_trans_sf"/>
</dbReference>
<dbReference type="AlphaFoldDB" id="A0A9N9TNL4"/>
<keyword evidence="6 8" id="KW-1133">Transmembrane helix</keyword>
<dbReference type="EMBL" id="OU900095">
    <property type="protein sequence ID" value="CAG9859268.1"/>
    <property type="molecule type" value="Genomic_DNA"/>
</dbReference>
<feature type="transmembrane region" description="Helical" evidence="8">
    <location>
        <begin position="316"/>
        <end position="335"/>
    </location>
</feature>
<evidence type="ECO:0000313" key="11">
    <source>
        <dbReference type="Proteomes" id="UP001153712"/>
    </source>
</evidence>
<feature type="transmembrane region" description="Helical" evidence="8">
    <location>
        <begin position="140"/>
        <end position="163"/>
    </location>
</feature>
<evidence type="ECO:0000256" key="1">
    <source>
        <dbReference type="ARBA" id="ARBA00004651"/>
    </source>
</evidence>
<accession>A0A9N9TNL4</accession>
<gene>
    <name evidence="10" type="ORF">PHYEVI_LOCUS5642</name>
</gene>
<evidence type="ECO:0000256" key="4">
    <source>
        <dbReference type="ARBA" id="ARBA00022597"/>
    </source>
</evidence>
<keyword evidence="7 8" id="KW-0472">Membrane</keyword>
<evidence type="ECO:0000256" key="6">
    <source>
        <dbReference type="ARBA" id="ARBA00022989"/>
    </source>
</evidence>
<dbReference type="GO" id="GO:0022857">
    <property type="term" value="F:transmembrane transporter activity"/>
    <property type="evidence" value="ECO:0007669"/>
    <property type="project" value="InterPro"/>
</dbReference>
<evidence type="ECO:0000313" key="10">
    <source>
        <dbReference type="EMBL" id="CAG9859268.1"/>
    </source>
</evidence>
<dbReference type="FunFam" id="1.20.1250.20:FF:000218">
    <property type="entry name" value="facilitated trehalose transporter Tret1"/>
    <property type="match status" value="1"/>
</dbReference>
<dbReference type="GO" id="GO:0005886">
    <property type="term" value="C:plasma membrane"/>
    <property type="evidence" value="ECO:0007669"/>
    <property type="project" value="UniProtKB-SubCell"/>
</dbReference>
<evidence type="ECO:0000256" key="5">
    <source>
        <dbReference type="ARBA" id="ARBA00022692"/>
    </source>
</evidence>
<evidence type="ECO:0000256" key="8">
    <source>
        <dbReference type="SAM" id="Phobius"/>
    </source>
</evidence>
<feature type="domain" description="Major facilitator superfamily (MFS) profile" evidence="9">
    <location>
        <begin position="36"/>
        <end position="468"/>
    </location>
</feature>
<evidence type="ECO:0000259" key="9">
    <source>
        <dbReference type="PROSITE" id="PS50850"/>
    </source>
</evidence>
<dbReference type="Pfam" id="PF00083">
    <property type="entry name" value="Sugar_tr"/>
    <property type="match status" value="1"/>
</dbReference>
<dbReference type="PANTHER" id="PTHR48021:SF1">
    <property type="entry name" value="GH07001P-RELATED"/>
    <property type="match status" value="1"/>
</dbReference>
<dbReference type="SUPFAM" id="SSF103473">
    <property type="entry name" value="MFS general substrate transporter"/>
    <property type="match status" value="1"/>
</dbReference>
<dbReference type="PROSITE" id="PS50850">
    <property type="entry name" value="MFS"/>
    <property type="match status" value="1"/>
</dbReference>
<feature type="transmembrane region" description="Helical" evidence="8">
    <location>
        <begin position="439"/>
        <end position="464"/>
    </location>
</feature>
<name>A0A9N9TNL4_PHYSR</name>
<comment type="subcellular location">
    <subcellularLocation>
        <location evidence="1">Cell membrane</location>
        <topology evidence="1">Multi-pass membrane protein</topology>
    </subcellularLocation>
</comment>
<keyword evidence="4" id="KW-0762">Sugar transport</keyword>
<keyword evidence="3" id="KW-1003">Cell membrane</keyword>
<dbReference type="InterPro" id="IPR020846">
    <property type="entry name" value="MFS_dom"/>
</dbReference>
<dbReference type="Proteomes" id="UP001153712">
    <property type="component" value="Chromosome 2"/>
</dbReference>
<dbReference type="OrthoDB" id="6696619at2759"/>
<keyword evidence="11" id="KW-1185">Reference proteome</keyword>
<feature type="transmembrane region" description="Helical" evidence="8">
    <location>
        <begin position="116"/>
        <end position="134"/>
    </location>
</feature>
<feature type="transmembrane region" description="Helical" evidence="8">
    <location>
        <begin position="85"/>
        <end position="104"/>
    </location>
</feature>
<sequence length="483" mass="53718">MTECECERIQEKCVQVHYFTEERDKQPKEKYRFSWMLGFSAFTGDLLGVTYGFSTSWPSSIIPKLQSNNTEVNPLSAPITPIETATLAALPLVFNTIGIIALLVTSKISDKIGRKTSLICIAAVISLCYLVLAFAKHISIYFLCLALIGLCDGVITTNLAAYNSEIALDSNRGKVMCFQGLCVPIGNTVAYFAGFTNVKTIACIGIVCPLSFLCLSYFLPESPVFLVSNEARCKKALKRLRGTKDVELEFLTIKKSTDDTRKFTIFDVFKSRASIKSFALSVELFSAEIASGAFLLTAFMAPIFDDARSYVSGNSIGVISGGIQIVFVFVASFLVERLGRKPLLLFSSIFVVLNLFCLGVYFYLINNDILVNGEYGWIPLFFVVFYYMVYSVGLGPIPFTMTCELFSHDLKKIGISAVMIVTNIQVFIVLFSFPLITEAIGVHFCLWLYCLLSIFAFVAIYITIPETKGKSMFEIQDILARHY</sequence>
<feature type="transmembrane region" description="Helical" evidence="8">
    <location>
        <begin position="278"/>
        <end position="304"/>
    </location>
</feature>
<dbReference type="InterPro" id="IPR005828">
    <property type="entry name" value="MFS_sugar_transport-like"/>
</dbReference>
<dbReference type="PANTHER" id="PTHR48021">
    <property type="match status" value="1"/>
</dbReference>
<organism evidence="10 11">
    <name type="scientific">Phyllotreta striolata</name>
    <name type="common">Striped flea beetle</name>
    <name type="synonym">Crioceris striolata</name>
    <dbReference type="NCBI Taxonomy" id="444603"/>
    <lineage>
        <taxon>Eukaryota</taxon>
        <taxon>Metazoa</taxon>
        <taxon>Ecdysozoa</taxon>
        <taxon>Arthropoda</taxon>
        <taxon>Hexapoda</taxon>
        <taxon>Insecta</taxon>
        <taxon>Pterygota</taxon>
        <taxon>Neoptera</taxon>
        <taxon>Endopterygota</taxon>
        <taxon>Coleoptera</taxon>
        <taxon>Polyphaga</taxon>
        <taxon>Cucujiformia</taxon>
        <taxon>Chrysomeloidea</taxon>
        <taxon>Chrysomelidae</taxon>
        <taxon>Galerucinae</taxon>
        <taxon>Alticini</taxon>
        <taxon>Phyllotreta</taxon>
    </lineage>
</organism>